<feature type="non-terminal residue" evidence="7">
    <location>
        <position position="603"/>
    </location>
</feature>
<dbReference type="Gene3D" id="3.50.50.60">
    <property type="entry name" value="FAD/NAD(P)-binding domain"/>
    <property type="match status" value="1"/>
</dbReference>
<dbReference type="EMBL" id="MU004186">
    <property type="protein sequence ID" value="KAF2497648.1"/>
    <property type="molecule type" value="Genomic_DNA"/>
</dbReference>
<name>A0A6A6QYW0_9PEZI</name>
<feature type="active site" description="Proton donor" evidence="3">
    <location>
        <position position="540"/>
    </location>
</feature>
<feature type="chain" id="PRO_5025619740" evidence="5">
    <location>
        <begin position="22"/>
        <end position="603"/>
    </location>
</feature>
<dbReference type="GO" id="GO:0050660">
    <property type="term" value="F:flavin adenine dinucleotide binding"/>
    <property type="evidence" value="ECO:0007669"/>
    <property type="project" value="InterPro"/>
</dbReference>
<dbReference type="AlphaFoldDB" id="A0A6A6QYW0"/>
<evidence type="ECO:0000256" key="4">
    <source>
        <dbReference type="PIRSR" id="PIRSR000137-2"/>
    </source>
</evidence>
<dbReference type="PANTHER" id="PTHR11552">
    <property type="entry name" value="GLUCOSE-METHANOL-CHOLINE GMC OXIDOREDUCTASE"/>
    <property type="match status" value="1"/>
</dbReference>
<dbReference type="SUPFAM" id="SSF54373">
    <property type="entry name" value="FAD-linked reductases, C-terminal domain"/>
    <property type="match status" value="1"/>
</dbReference>
<feature type="binding site" evidence="4">
    <location>
        <begin position="42"/>
        <end position="43"/>
    </location>
    <ligand>
        <name>FAD</name>
        <dbReference type="ChEBI" id="CHEBI:57692"/>
    </ligand>
</feature>
<sequence length="603" mass="63850">MFPLVFSFALALLILVPGVLSGSYGVPFVSATYDYVVVGGGTSGLTLAARLAANSSISVAVVEAGGSYETLNPLSIIPGFAAIQATGTDPSDTDLIDWGFVTTPQAGAANRKMHYARGKCLGGSSARHFLVYHRGTKGSYQKWADQVGDDSYAWDNLLPYFEKSCTLTPPNTTERFANATVTYNANVFDNSLGGPLQISWPNWASPLSSWVELGLIAIGVKPGNDHNSGSLTGSSWIASTINPNGEARDSSETSFLKQAMANTKITVYPLTMAKKILFKNTTVASGVQVEQAGAKWTLTARKEVIISAGAFQSPQLLMVSGIGPRATLEGLSIPLISDLAGVGQNMWDHVFFGTVSRIGVTTASRLTNDVAFAAEAVVDYASGTGMLTANGVGVIGWEKLPDNVRRSLSKDTIAALNSFPSDWPEIEYMGLDGVLGYWRNALDQFVDSSQYGSVGAALVAPLSRGNVTITSADTNDAPVINPNWLTHPADVEVALAAFKRTREVWNNIAVRGTEYLPGSNVTSDADIIDFIRNSALQVWHASATCAMGKAGDPKAVVDSTAKVFGVKGLRVVDASIFPFLPPGHPQSTCYALGEKIADDILEG</sequence>
<feature type="signal peptide" evidence="5">
    <location>
        <begin position="1"/>
        <end position="21"/>
    </location>
</feature>
<accession>A0A6A6QYW0</accession>
<evidence type="ECO:0000256" key="5">
    <source>
        <dbReference type="SAM" id="SignalP"/>
    </source>
</evidence>
<evidence type="ECO:0000256" key="3">
    <source>
        <dbReference type="PIRSR" id="PIRSR000137-1"/>
    </source>
</evidence>
<feature type="domain" description="Glucose-methanol-choline oxidoreductase N-terminal" evidence="6">
    <location>
        <begin position="309"/>
        <end position="323"/>
    </location>
</feature>
<dbReference type="InterPro" id="IPR012132">
    <property type="entry name" value="GMC_OxRdtase"/>
</dbReference>
<comment type="cofactor">
    <cofactor evidence="4">
        <name>FAD</name>
        <dbReference type="ChEBI" id="CHEBI:57692"/>
    </cofactor>
</comment>
<dbReference type="InterPro" id="IPR036188">
    <property type="entry name" value="FAD/NAD-bd_sf"/>
</dbReference>
<evidence type="ECO:0000256" key="1">
    <source>
        <dbReference type="ARBA" id="ARBA00010790"/>
    </source>
</evidence>
<keyword evidence="4" id="KW-0274">FAD</keyword>
<protein>
    <submittedName>
        <fullName evidence="7">Alcohol oxidase</fullName>
    </submittedName>
</protein>
<evidence type="ECO:0000313" key="8">
    <source>
        <dbReference type="Proteomes" id="UP000799750"/>
    </source>
</evidence>
<evidence type="ECO:0000313" key="7">
    <source>
        <dbReference type="EMBL" id="KAF2497648.1"/>
    </source>
</evidence>
<evidence type="ECO:0000256" key="2">
    <source>
        <dbReference type="ARBA" id="ARBA00023180"/>
    </source>
</evidence>
<organism evidence="7 8">
    <name type="scientific">Lophium mytilinum</name>
    <dbReference type="NCBI Taxonomy" id="390894"/>
    <lineage>
        <taxon>Eukaryota</taxon>
        <taxon>Fungi</taxon>
        <taxon>Dikarya</taxon>
        <taxon>Ascomycota</taxon>
        <taxon>Pezizomycotina</taxon>
        <taxon>Dothideomycetes</taxon>
        <taxon>Pleosporomycetidae</taxon>
        <taxon>Mytilinidiales</taxon>
        <taxon>Mytilinidiaceae</taxon>
        <taxon>Lophium</taxon>
    </lineage>
</organism>
<keyword evidence="8" id="KW-1185">Reference proteome</keyword>
<keyword evidence="2" id="KW-0325">Glycoprotein</keyword>
<feature type="active site" description="Proton acceptor" evidence="3">
    <location>
        <position position="584"/>
    </location>
</feature>
<dbReference type="OrthoDB" id="269227at2759"/>
<feature type="binding site" evidence="4">
    <location>
        <begin position="585"/>
        <end position="586"/>
    </location>
    <ligand>
        <name>FAD</name>
        <dbReference type="ChEBI" id="CHEBI:57692"/>
    </ligand>
</feature>
<keyword evidence="5" id="KW-0732">Signal</keyword>
<dbReference type="SUPFAM" id="SSF51905">
    <property type="entry name" value="FAD/NAD(P)-binding domain"/>
    <property type="match status" value="1"/>
</dbReference>
<dbReference type="PANTHER" id="PTHR11552:SF138">
    <property type="entry name" value="DEHYDROGENASE PKFF-RELATED"/>
    <property type="match status" value="1"/>
</dbReference>
<proteinExistence type="inferred from homology"/>
<evidence type="ECO:0000259" key="6">
    <source>
        <dbReference type="PROSITE" id="PS00624"/>
    </source>
</evidence>
<dbReference type="Pfam" id="PF00732">
    <property type="entry name" value="GMC_oxred_N"/>
    <property type="match status" value="1"/>
</dbReference>
<gene>
    <name evidence="7" type="ORF">BU16DRAFT_482775</name>
</gene>
<keyword evidence="4" id="KW-0285">Flavoprotein</keyword>
<dbReference type="GO" id="GO:0016614">
    <property type="term" value="F:oxidoreductase activity, acting on CH-OH group of donors"/>
    <property type="evidence" value="ECO:0007669"/>
    <property type="project" value="InterPro"/>
</dbReference>
<dbReference type="GO" id="GO:0044550">
    <property type="term" value="P:secondary metabolite biosynthetic process"/>
    <property type="evidence" value="ECO:0007669"/>
    <property type="project" value="TreeGrafter"/>
</dbReference>
<dbReference type="InterPro" id="IPR007867">
    <property type="entry name" value="GMC_OxRtase_C"/>
</dbReference>
<dbReference type="Gene3D" id="3.30.560.10">
    <property type="entry name" value="Glucose Oxidase, domain 3"/>
    <property type="match status" value="1"/>
</dbReference>
<dbReference type="Proteomes" id="UP000799750">
    <property type="component" value="Unassembled WGS sequence"/>
</dbReference>
<dbReference type="PIRSF" id="PIRSF000137">
    <property type="entry name" value="Alcohol_oxidase"/>
    <property type="match status" value="1"/>
</dbReference>
<dbReference type="InterPro" id="IPR000172">
    <property type="entry name" value="GMC_OxRdtase_N"/>
</dbReference>
<comment type="similarity">
    <text evidence="1">Belongs to the GMC oxidoreductase family.</text>
</comment>
<dbReference type="Pfam" id="PF05199">
    <property type="entry name" value="GMC_oxred_C"/>
    <property type="match status" value="1"/>
</dbReference>
<dbReference type="PROSITE" id="PS00624">
    <property type="entry name" value="GMC_OXRED_2"/>
    <property type="match status" value="1"/>
</dbReference>
<reference evidence="7" key="1">
    <citation type="journal article" date="2020" name="Stud. Mycol.">
        <title>101 Dothideomycetes genomes: a test case for predicting lifestyles and emergence of pathogens.</title>
        <authorList>
            <person name="Haridas S."/>
            <person name="Albert R."/>
            <person name="Binder M."/>
            <person name="Bloem J."/>
            <person name="Labutti K."/>
            <person name="Salamov A."/>
            <person name="Andreopoulos B."/>
            <person name="Baker S."/>
            <person name="Barry K."/>
            <person name="Bills G."/>
            <person name="Bluhm B."/>
            <person name="Cannon C."/>
            <person name="Castanera R."/>
            <person name="Culley D."/>
            <person name="Daum C."/>
            <person name="Ezra D."/>
            <person name="Gonzalez J."/>
            <person name="Henrissat B."/>
            <person name="Kuo A."/>
            <person name="Liang C."/>
            <person name="Lipzen A."/>
            <person name="Lutzoni F."/>
            <person name="Magnuson J."/>
            <person name="Mondo S."/>
            <person name="Nolan M."/>
            <person name="Ohm R."/>
            <person name="Pangilinan J."/>
            <person name="Park H.-J."/>
            <person name="Ramirez L."/>
            <person name="Alfaro M."/>
            <person name="Sun H."/>
            <person name="Tritt A."/>
            <person name="Yoshinaga Y."/>
            <person name="Zwiers L.-H."/>
            <person name="Turgeon B."/>
            <person name="Goodwin S."/>
            <person name="Spatafora J."/>
            <person name="Crous P."/>
            <person name="Grigoriev I."/>
        </authorList>
    </citation>
    <scope>NUCLEOTIDE SEQUENCE</scope>
    <source>
        <strain evidence="7">CBS 269.34</strain>
    </source>
</reference>
<feature type="binding site" evidence="4">
    <location>
        <begin position="539"/>
        <end position="540"/>
    </location>
    <ligand>
        <name>FAD</name>
        <dbReference type="ChEBI" id="CHEBI:57692"/>
    </ligand>
</feature>